<evidence type="ECO:0000313" key="1">
    <source>
        <dbReference type="EMBL" id="KAL1412314.1"/>
    </source>
</evidence>
<dbReference type="Proteomes" id="UP001565368">
    <property type="component" value="Unassembled WGS sequence"/>
</dbReference>
<keyword evidence="2" id="KW-1185">Reference proteome</keyword>
<accession>A0ABR3QC67</accession>
<evidence type="ECO:0000313" key="2">
    <source>
        <dbReference type="Proteomes" id="UP001565368"/>
    </source>
</evidence>
<dbReference type="GeneID" id="95981101"/>
<dbReference type="RefSeq" id="XP_069212258.1">
    <property type="nucleotide sequence ID" value="XM_069348714.1"/>
</dbReference>
<proteinExistence type="predicted"/>
<comment type="caution">
    <text evidence="1">The sequence shown here is derived from an EMBL/GenBank/DDBJ whole genome shotgun (WGS) entry which is preliminary data.</text>
</comment>
<dbReference type="EMBL" id="JBBXJM010000001">
    <property type="protein sequence ID" value="KAL1412314.1"/>
    <property type="molecule type" value="Genomic_DNA"/>
</dbReference>
<protein>
    <submittedName>
        <fullName evidence="1">Uncharacterized protein</fullName>
    </submittedName>
</protein>
<organism evidence="1 2">
    <name type="scientific">Vanrija albida</name>
    <dbReference type="NCBI Taxonomy" id="181172"/>
    <lineage>
        <taxon>Eukaryota</taxon>
        <taxon>Fungi</taxon>
        <taxon>Dikarya</taxon>
        <taxon>Basidiomycota</taxon>
        <taxon>Agaricomycotina</taxon>
        <taxon>Tremellomycetes</taxon>
        <taxon>Trichosporonales</taxon>
        <taxon>Trichosporonaceae</taxon>
        <taxon>Vanrija</taxon>
    </lineage>
</organism>
<reference evidence="1 2" key="1">
    <citation type="submission" date="2023-08" db="EMBL/GenBank/DDBJ databases">
        <title>Annotated Genome Sequence of Vanrija albida AlHP1.</title>
        <authorList>
            <person name="Herzog R."/>
        </authorList>
    </citation>
    <scope>NUCLEOTIDE SEQUENCE [LARGE SCALE GENOMIC DNA]</scope>
    <source>
        <strain evidence="1 2">AlHP1</strain>
    </source>
</reference>
<gene>
    <name evidence="1" type="ORF">Q8F55_000058</name>
</gene>
<sequence>MYQALGDAMSTWSGQGTLSITIVGMESLAPANRVTNIDDPVDEFIRREALIVEDNRSDWTWHSRSVRTFCESIRLIAQALLAVRGTSKHFKRHVDAPFAHVVMRGRPRTHRHGHWHVHDHFATVTSYVCLTTATSPARPLPWFPFAIEVLDHICAQGFSYSSPTFRGFDKARLANLHTVRRFDHAPFRTSLPVPSSTTVVDFLDLTLLPPVLGFLATPQGTGRSVLHLKYDPSAYDQIDMEVRVLPPEVEQREVVFVLWPAEPKEDDTPPAPGPLHFLYSAIMSTLEGWCGPDISVGSVTIVGMECADEKHRVQSPVALWDDIFDHGLDKVQAYWPRDEAIVADMSRATRFLTREEWWDEIGERKAIEGLWL</sequence>
<name>A0ABR3QC67_9TREE</name>